<feature type="non-terminal residue" evidence="5">
    <location>
        <position position="693"/>
    </location>
</feature>
<dbReference type="InterPro" id="IPR006026">
    <property type="entry name" value="Peptidase_Metallo"/>
</dbReference>
<accession>A0A8J9XZS3</accession>
<dbReference type="OrthoDB" id="291007at2759"/>
<dbReference type="InterPro" id="IPR024079">
    <property type="entry name" value="MetalloPept_cat_dom_sf"/>
</dbReference>
<evidence type="ECO:0000313" key="5">
    <source>
        <dbReference type="EMBL" id="CAH0713679.1"/>
    </source>
</evidence>
<dbReference type="PROSITE" id="PS51864">
    <property type="entry name" value="ASTACIN"/>
    <property type="match status" value="2"/>
</dbReference>
<evidence type="ECO:0000259" key="4">
    <source>
        <dbReference type="PROSITE" id="PS51864"/>
    </source>
</evidence>
<dbReference type="PRINTS" id="PR00480">
    <property type="entry name" value="ASTACIN"/>
</dbReference>
<evidence type="ECO:0000313" key="6">
    <source>
        <dbReference type="Proteomes" id="UP000838878"/>
    </source>
</evidence>
<feature type="compositionally biased region" description="Basic and acidic residues" evidence="3">
    <location>
        <begin position="414"/>
        <end position="427"/>
    </location>
</feature>
<keyword evidence="1 2" id="KW-0645">Protease</keyword>
<dbReference type="AlphaFoldDB" id="A0A8J9XZS3"/>
<dbReference type="SMART" id="SM00235">
    <property type="entry name" value="ZnMc"/>
    <property type="match status" value="2"/>
</dbReference>
<dbReference type="SUPFAM" id="SSF55486">
    <property type="entry name" value="Metalloproteases ('zincins'), catalytic domain"/>
    <property type="match status" value="2"/>
</dbReference>
<feature type="domain" description="Peptidase M12A" evidence="4">
    <location>
        <begin position="559"/>
        <end position="686"/>
    </location>
</feature>
<comment type="cofactor">
    <cofactor evidence="1 2">
        <name>Zn(2+)</name>
        <dbReference type="ChEBI" id="CHEBI:29105"/>
    </cofactor>
    <text evidence="1 2">Binds 1 zinc ion per subunit.</text>
</comment>
<feature type="domain" description="Peptidase M12A" evidence="4">
    <location>
        <begin position="161"/>
        <end position="369"/>
    </location>
</feature>
<feature type="binding site" evidence="1">
    <location>
        <position position="582"/>
    </location>
    <ligand>
        <name>Zn(2+)</name>
        <dbReference type="ChEBI" id="CHEBI:29105"/>
        <note>catalytic</note>
    </ligand>
</feature>
<dbReference type="GO" id="GO:0004222">
    <property type="term" value="F:metalloendopeptidase activity"/>
    <property type="evidence" value="ECO:0007669"/>
    <property type="project" value="UniProtKB-UniRule"/>
</dbReference>
<proteinExistence type="predicted"/>
<dbReference type="Gene3D" id="3.40.390.10">
    <property type="entry name" value="Collagenase (Catalytic Domain)"/>
    <property type="match status" value="3"/>
</dbReference>
<feature type="binding site" evidence="1">
    <location>
        <position position="278"/>
    </location>
    <ligand>
        <name>Zn(2+)</name>
        <dbReference type="ChEBI" id="CHEBI:29105"/>
        <note>catalytic</note>
    </ligand>
</feature>
<dbReference type="PANTHER" id="PTHR10127:SF873">
    <property type="entry name" value="METALLOENDOPEPTIDASE"/>
    <property type="match status" value="1"/>
</dbReference>
<keyword evidence="1 2" id="KW-0378">Hydrolase</keyword>
<dbReference type="Pfam" id="PF01400">
    <property type="entry name" value="Astacin"/>
    <property type="match status" value="2"/>
</dbReference>
<dbReference type="EMBL" id="OV170221">
    <property type="protein sequence ID" value="CAH0713679.1"/>
    <property type="molecule type" value="Genomic_DNA"/>
</dbReference>
<feature type="binding site" evidence="1">
    <location>
        <position position="268"/>
    </location>
    <ligand>
        <name>Zn(2+)</name>
        <dbReference type="ChEBI" id="CHEBI:29105"/>
        <note>catalytic</note>
    </ligand>
</feature>
<feature type="compositionally biased region" description="Polar residues" evidence="3">
    <location>
        <begin position="454"/>
        <end position="463"/>
    </location>
</feature>
<keyword evidence="1 2" id="KW-0862">Zinc</keyword>
<feature type="region of interest" description="Disordered" evidence="3">
    <location>
        <begin position="414"/>
        <end position="497"/>
    </location>
</feature>
<name>A0A8J9XZS3_9NEOP</name>
<feature type="binding site" evidence="1">
    <location>
        <position position="592"/>
    </location>
    <ligand>
        <name>Zn(2+)</name>
        <dbReference type="ChEBI" id="CHEBI:29105"/>
        <note>catalytic</note>
    </ligand>
</feature>
<protein>
    <recommendedName>
        <fullName evidence="2">Metalloendopeptidase</fullName>
        <ecNumber evidence="2">3.4.24.-</ecNumber>
    </recommendedName>
</protein>
<feature type="binding site" evidence="1">
    <location>
        <position position="586"/>
    </location>
    <ligand>
        <name>Zn(2+)</name>
        <dbReference type="ChEBI" id="CHEBI:29105"/>
        <note>catalytic</note>
    </ligand>
</feature>
<keyword evidence="6" id="KW-1185">Reference proteome</keyword>
<dbReference type="GO" id="GO:0006508">
    <property type="term" value="P:proteolysis"/>
    <property type="evidence" value="ECO:0007669"/>
    <property type="project" value="UniProtKB-KW"/>
</dbReference>
<evidence type="ECO:0000256" key="1">
    <source>
        <dbReference type="PROSITE-ProRule" id="PRU01211"/>
    </source>
</evidence>
<evidence type="ECO:0000256" key="2">
    <source>
        <dbReference type="RuleBase" id="RU361183"/>
    </source>
</evidence>
<dbReference type="PANTHER" id="PTHR10127">
    <property type="entry name" value="DISCOIDIN, CUB, EGF, LAMININ , AND ZINC METALLOPROTEASE DOMAIN CONTAINING"/>
    <property type="match status" value="1"/>
</dbReference>
<sequence length="693" mass="80602">MSSNILMENEGRKIKTFTLLYLHELLHLEIDSKLIERKRQDTLEICRIFNEENKYLQSNYASELDINKHNKTNQRIKRSVSKNQVTSSSLNKEDVARVENIVDKLYDDLEQSGTVAYRRRIVENRPKNNVSNSTIQRRFNFAPARLFGPLPIQEKEIKLQSGLPKISWIKKWTHGIIPFYIDSNTYDSLLAGTIIKAFDYFEKVTCIRLQRLRERPTDKRSLQSVEWLYITNPSGIRQCVHSNERKPNTGVQMMVLGYDCLSQGEIVHEVMHVLGFSHEHTRPDRDRYVTIMWNNIKSGYKKYFEVREVDPLSNLPYDFASVLHYPPRAFSKNGQLTIMTENTCPSVVKFNTKSKEVTAKEIEDYYKDRVWPYGVVNYKIKDEMEFTAEERENIKAVLSHIEKETCIEFRDISVAEENSKEEENNKDDYDEPNDDEDKNNRNNTIKVVPKMKDNNSNVTSASDVDNEIIPTEKPDDSITEESANENIKDENDGNKNLSLRFSKSKRRRHTPVVNTEKSTVYTKKIRISLVPLSPSRRHAVNVFEFVRSSKPGCECPPPGRPQGNKVLTINSDCFNSANDLLHLFVHILGLDHQHNMHDRDSYLHILWQNLTAEIKEEMQKTLPPAASAGFAYDYQSVMHYPWLQIKDGVTNVMYPIWNDGWAMGHWQGLSWTDVQKLNTIYKDECGKRKSESQ</sequence>
<feature type="compositionally biased region" description="Acidic residues" evidence="3">
    <location>
        <begin position="428"/>
        <end position="437"/>
    </location>
</feature>
<reference evidence="5" key="1">
    <citation type="submission" date="2021-12" db="EMBL/GenBank/DDBJ databases">
        <authorList>
            <person name="Martin H S."/>
        </authorList>
    </citation>
    <scope>NUCLEOTIDE SEQUENCE</scope>
</reference>
<feature type="active site" evidence="1">
    <location>
        <position position="269"/>
    </location>
</feature>
<dbReference type="Proteomes" id="UP000838878">
    <property type="component" value="Chromosome 1"/>
</dbReference>
<evidence type="ECO:0000256" key="3">
    <source>
        <dbReference type="SAM" id="MobiDB-lite"/>
    </source>
</evidence>
<comment type="caution">
    <text evidence="1">Lacks conserved residue(s) required for the propagation of feature annotation.</text>
</comment>
<keyword evidence="1 2" id="KW-0482">Metalloprotease</keyword>
<gene>
    <name evidence="5" type="ORF">BINO364_LOCUS811</name>
</gene>
<organism evidence="5 6">
    <name type="scientific">Brenthis ino</name>
    <name type="common">lesser marbled fritillary</name>
    <dbReference type="NCBI Taxonomy" id="405034"/>
    <lineage>
        <taxon>Eukaryota</taxon>
        <taxon>Metazoa</taxon>
        <taxon>Ecdysozoa</taxon>
        <taxon>Arthropoda</taxon>
        <taxon>Hexapoda</taxon>
        <taxon>Insecta</taxon>
        <taxon>Pterygota</taxon>
        <taxon>Neoptera</taxon>
        <taxon>Endopterygota</taxon>
        <taxon>Lepidoptera</taxon>
        <taxon>Glossata</taxon>
        <taxon>Ditrysia</taxon>
        <taxon>Papilionoidea</taxon>
        <taxon>Nymphalidae</taxon>
        <taxon>Heliconiinae</taxon>
        <taxon>Argynnini</taxon>
        <taxon>Brenthis</taxon>
    </lineage>
</organism>
<feature type="binding site" evidence="1">
    <location>
        <position position="272"/>
    </location>
    <ligand>
        <name>Zn(2+)</name>
        <dbReference type="ChEBI" id="CHEBI:29105"/>
        <note>catalytic</note>
    </ligand>
</feature>
<dbReference type="GO" id="GO:0008270">
    <property type="term" value="F:zinc ion binding"/>
    <property type="evidence" value="ECO:0007669"/>
    <property type="project" value="UniProtKB-UniRule"/>
</dbReference>
<keyword evidence="1 2" id="KW-0479">Metal-binding</keyword>
<dbReference type="InterPro" id="IPR001506">
    <property type="entry name" value="Peptidase_M12A"/>
</dbReference>
<dbReference type="EC" id="3.4.24.-" evidence="2"/>